<proteinExistence type="predicted"/>
<sequence>MAVALEEKDATLPSFLMEEAAPELKLEPEADAKVLDMGEGWKRLWEKKKWMDAKRVLI</sequence>
<reference evidence="2" key="1">
    <citation type="journal article" date="2015" name="BMC Genomics">
        <title>Draft genome of a commonly misdiagnosed multidrug resistant pathogen Candida auris.</title>
        <authorList>
            <person name="Chatterjee S."/>
            <person name="Alampalli S.V."/>
            <person name="Nageshan R.K."/>
            <person name="Chettiar S.T."/>
            <person name="Joshi S."/>
            <person name="Tatu U.S."/>
        </authorList>
    </citation>
    <scope>NUCLEOTIDE SEQUENCE [LARGE SCALE GENOMIC DNA]</scope>
    <source>
        <strain evidence="2">6684</strain>
    </source>
</reference>
<accession>A0A0L0NPZ3</accession>
<evidence type="ECO:0000313" key="1">
    <source>
        <dbReference type="EMBL" id="KND96069.1"/>
    </source>
</evidence>
<evidence type="ECO:0000313" key="2">
    <source>
        <dbReference type="Proteomes" id="UP000037122"/>
    </source>
</evidence>
<protein>
    <submittedName>
        <fullName evidence="1">Uncharacterized protein</fullName>
    </submittedName>
</protein>
<dbReference type="EMBL" id="LGST01000060">
    <property type="protein sequence ID" value="KND96069.1"/>
    <property type="molecule type" value="Genomic_DNA"/>
</dbReference>
<gene>
    <name evidence="1" type="ORF">QG37_07639</name>
</gene>
<comment type="caution">
    <text evidence="1">The sequence shown here is derived from an EMBL/GenBank/DDBJ whole genome shotgun (WGS) entry which is preliminary data.</text>
</comment>
<organism evidence="1 2">
    <name type="scientific">Candidozyma auris</name>
    <name type="common">Yeast</name>
    <name type="synonym">Candida auris</name>
    <dbReference type="NCBI Taxonomy" id="498019"/>
    <lineage>
        <taxon>Eukaryota</taxon>
        <taxon>Fungi</taxon>
        <taxon>Dikarya</taxon>
        <taxon>Ascomycota</taxon>
        <taxon>Saccharomycotina</taxon>
        <taxon>Pichiomycetes</taxon>
        <taxon>Metschnikowiaceae</taxon>
        <taxon>Candidozyma</taxon>
    </lineage>
</organism>
<dbReference type="Proteomes" id="UP000037122">
    <property type="component" value="Unassembled WGS sequence"/>
</dbReference>
<dbReference type="AlphaFoldDB" id="A0A0L0NPZ3"/>
<name>A0A0L0NPZ3_CANAR</name>